<sequence>MFQRRLSRSNLDKDPLLLELRAQHHAAAAAAAALVVHDADATVTPNAASNANAASASAASAAPPALAATLHVPAALHGLPPPGTTPPVGGSRGAPNVVVAARTTGHHRHPSTSSLAAPASPAIPRDRDLDFVPARRPQDDDECDSRVPVLRAPPSPSKRLRPASTARSTLAAWWHRLASAHSTASSSPVAAAMSATTLLPTHAAAAMPSWTDSDRLRDRDSDAETDNGNDDDESDPDPRTKPLPSLAARALVVALLLAATLVTALASTCSGRDDWSGVATSLQAWLHKRHLLPLAASRATPPFASSISPSTTTHVASAVPNDDPIAAIPPQQPPAWRDTVADFEDLGMDAQCTQLFGDLPQLHALTRESSAFYNARGGLTRRDFAVTVRDCDLRRYECVRVQILDGTVYVVEPVPPAWQSRALAALLLLQDAVDRARARDVQEAADWAMDEFGVAPPTSASAGGWGRRGFPDIDVMLHVGDYHHTDYHYWSFSRPVGRANGWVMPEYSLLAWPEAGLRTWTQTAAVLDAIGTNVPWEAKRAALVWRGGNLDVAVRRSLVNAAAGFNRTRLDIAAPAAGDSSVVARGKHKHVDAAAQVQVAPNPQGVPTLRKRLPPPSGGGSRATTPADATLNNVVDRAQYLSMADQCARFRYLLYTEGWAHSGRLKYQLLCQSAIVAHHVHFREHFYPLLENGTHWIEMPSREWSELPRVVEALVELDERDAREVSERRKKGERAVEVEVEGGVRRTTSTKTSTTSKVASNPRTAAAAAADARVSVADTTTTNPDSSDDVLTIDSDSSSPATNSNSNNTTDTPPTRRAVPPRTMAHNARTLARRIFTPTGVSCHVQRLAWAYRAALRWDPFPSGRVHAKAVPLDELVRRMLGDWVRAQDGVLAPGSGAAAEGEGEKEERVAVPVEGREGGDVRAVP</sequence>
<reference evidence="3 4" key="1">
    <citation type="submission" date="2009-11" db="EMBL/GenBank/DDBJ databases">
        <title>Annotation of Allomyces macrogynus ATCC 38327.</title>
        <authorList>
            <consortium name="The Broad Institute Genome Sequencing Platform"/>
            <person name="Russ C."/>
            <person name="Cuomo C."/>
            <person name="Burger G."/>
            <person name="Gray M.W."/>
            <person name="Holland P.W.H."/>
            <person name="King N."/>
            <person name="Lang F.B.F."/>
            <person name="Roger A.J."/>
            <person name="Ruiz-Trillo I."/>
            <person name="Young S.K."/>
            <person name="Zeng Q."/>
            <person name="Gargeya S."/>
            <person name="Fitzgerald M."/>
            <person name="Haas B."/>
            <person name="Abouelleil A."/>
            <person name="Alvarado L."/>
            <person name="Arachchi H.M."/>
            <person name="Berlin A."/>
            <person name="Chapman S.B."/>
            <person name="Gearin G."/>
            <person name="Goldberg J."/>
            <person name="Griggs A."/>
            <person name="Gujja S."/>
            <person name="Hansen M."/>
            <person name="Heiman D."/>
            <person name="Howarth C."/>
            <person name="Larimer J."/>
            <person name="Lui A."/>
            <person name="MacDonald P.J.P."/>
            <person name="McCowen C."/>
            <person name="Montmayeur A."/>
            <person name="Murphy C."/>
            <person name="Neiman D."/>
            <person name="Pearson M."/>
            <person name="Priest M."/>
            <person name="Roberts A."/>
            <person name="Saif S."/>
            <person name="Shea T."/>
            <person name="Sisk P."/>
            <person name="Stolte C."/>
            <person name="Sykes S."/>
            <person name="Wortman J."/>
            <person name="Nusbaum C."/>
            <person name="Birren B."/>
        </authorList>
    </citation>
    <scope>NUCLEOTIDE SEQUENCE [LARGE SCALE GENOMIC DNA]</scope>
    <source>
        <strain evidence="3 4">ATCC 38327</strain>
    </source>
</reference>
<dbReference type="EMBL" id="GG745347">
    <property type="protein sequence ID" value="KNE65368.1"/>
    <property type="molecule type" value="Genomic_DNA"/>
</dbReference>
<dbReference type="VEuPathDB" id="FungiDB:AMAG_11006"/>
<accession>A0A0L0SS44</accession>
<dbReference type="PANTHER" id="PTHR12203:SF107">
    <property type="entry name" value="GLYCOSYL TRANSFERASE CAP10 DOMAIN-CONTAINING PROTEIN"/>
    <property type="match status" value="1"/>
</dbReference>
<feature type="compositionally biased region" description="Low complexity" evidence="1">
    <location>
        <begin position="111"/>
        <end position="123"/>
    </location>
</feature>
<feature type="compositionally biased region" description="Low complexity" evidence="1">
    <location>
        <begin position="794"/>
        <end position="822"/>
    </location>
</feature>
<dbReference type="InterPro" id="IPR006598">
    <property type="entry name" value="CAP10"/>
</dbReference>
<dbReference type="InterPro" id="IPR051091">
    <property type="entry name" value="O-Glucosyltr/Glycosyltrsf_90"/>
</dbReference>
<dbReference type="Proteomes" id="UP000054350">
    <property type="component" value="Unassembled WGS sequence"/>
</dbReference>
<organism evidence="3 4">
    <name type="scientific">Allomyces macrogynus (strain ATCC 38327)</name>
    <name type="common">Allomyces javanicus var. macrogynus</name>
    <dbReference type="NCBI Taxonomy" id="578462"/>
    <lineage>
        <taxon>Eukaryota</taxon>
        <taxon>Fungi</taxon>
        <taxon>Fungi incertae sedis</taxon>
        <taxon>Blastocladiomycota</taxon>
        <taxon>Blastocladiomycetes</taxon>
        <taxon>Blastocladiales</taxon>
        <taxon>Blastocladiaceae</taxon>
        <taxon>Allomyces</taxon>
    </lineage>
</organism>
<evidence type="ECO:0000313" key="4">
    <source>
        <dbReference type="Proteomes" id="UP000054350"/>
    </source>
</evidence>
<feature type="compositionally biased region" description="Basic and acidic residues" evidence="1">
    <location>
        <begin position="906"/>
        <end position="926"/>
    </location>
</feature>
<feature type="region of interest" description="Disordered" evidence="1">
    <location>
        <begin position="105"/>
        <end position="164"/>
    </location>
</feature>
<feature type="region of interest" description="Disordered" evidence="1">
    <location>
        <begin position="601"/>
        <end position="627"/>
    </location>
</feature>
<feature type="region of interest" description="Disordered" evidence="1">
    <location>
        <begin position="722"/>
        <end position="822"/>
    </location>
</feature>
<proteinExistence type="predicted"/>
<dbReference type="AlphaFoldDB" id="A0A0L0SS44"/>
<dbReference type="Pfam" id="PF05686">
    <property type="entry name" value="Glyco_transf_90"/>
    <property type="match status" value="2"/>
</dbReference>
<name>A0A0L0SS44_ALLM3</name>
<feature type="domain" description="Glycosyl transferase CAP10" evidence="2">
    <location>
        <begin position="469"/>
        <end position="742"/>
    </location>
</feature>
<dbReference type="OrthoDB" id="202415at2759"/>
<gene>
    <name evidence="3" type="ORF">AMAG_11006</name>
</gene>
<dbReference type="PANTHER" id="PTHR12203">
    <property type="entry name" value="KDEL LYS-ASP-GLU-LEU CONTAINING - RELATED"/>
    <property type="match status" value="1"/>
</dbReference>
<feature type="compositionally biased region" description="Acidic residues" evidence="1">
    <location>
        <begin position="223"/>
        <end position="235"/>
    </location>
</feature>
<feature type="compositionally biased region" description="Basic and acidic residues" evidence="1">
    <location>
        <begin position="212"/>
        <end position="222"/>
    </location>
</feature>
<feature type="region of interest" description="Disordered" evidence="1">
    <location>
        <begin position="894"/>
        <end position="926"/>
    </location>
</feature>
<feature type="compositionally biased region" description="Low complexity" evidence="1">
    <location>
        <begin position="745"/>
        <end position="785"/>
    </location>
</feature>
<protein>
    <recommendedName>
        <fullName evidence="2">Glycosyl transferase CAP10 domain-containing protein</fullName>
    </recommendedName>
</protein>
<evidence type="ECO:0000313" key="3">
    <source>
        <dbReference type="EMBL" id="KNE65368.1"/>
    </source>
</evidence>
<keyword evidence="4" id="KW-1185">Reference proteome</keyword>
<dbReference type="SMART" id="SM00672">
    <property type="entry name" value="CAP10"/>
    <property type="match status" value="1"/>
</dbReference>
<reference evidence="4" key="2">
    <citation type="submission" date="2009-11" db="EMBL/GenBank/DDBJ databases">
        <title>The Genome Sequence of Allomyces macrogynus strain ATCC 38327.</title>
        <authorList>
            <consortium name="The Broad Institute Genome Sequencing Platform"/>
            <person name="Russ C."/>
            <person name="Cuomo C."/>
            <person name="Shea T."/>
            <person name="Young S.K."/>
            <person name="Zeng Q."/>
            <person name="Koehrsen M."/>
            <person name="Haas B."/>
            <person name="Borodovsky M."/>
            <person name="Guigo R."/>
            <person name="Alvarado L."/>
            <person name="Berlin A."/>
            <person name="Borenstein D."/>
            <person name="Chen Z."/>
            <person name="Engels R."/>
            <person name="Freedman E."/>
            <person name="Gellesch M."/>
            <person name="Goldberg J."/>
            <person name="Griggs A."/>
            <person name="Gujja S."/>
            <person name="Heiman D."/>
            <person name="Hepburn T."/>
            <person name="Howarth C."/>
            <person name="Jen D."/>
            <person name="Larson L."/>
            <person name="Lewis B."/>
            <person name="Mehta T."/>
            <person name="Park D."/>
            <person name="Pearson M."/>
            <person name="Roberts A."/>
            <person name="Saif S."/>
            <person name="Shenoy N."/>
            <person name="Sisk P."/>
            <person name="Stolte C."/>
            <person name="Sykes S."/>
            <person name="Walk T."/>
            <person name="White J."/>
            <person name="Yandava C."/>
            <person name="Burger G."/>
            <person name="Gray M.W."/>
            <person name="Holland P.W.H."/>
            <person name="King N."/>
            <person name="Lang F.B.F."/>
            <person name="Roger A.J."/>
            <person name="Ruiz-Trillo I."/>
            <person name="Lander E."/>
            <person name="Nusbaum C."/>
        </authorList>
    </citation>
    <scope>NUCLEOTIDE SEQUENCE [LARGE SCALE GENOMIC DNA]</scope>
    <source>
        <strain evidence="4">ATCC 38327</strain>
    </source>
</reference>
<evidence type="ECO:0000256" key="1">
    <source>
        <dbReference type="SAM" id="MobiDB-lite"/>
    </source>
</evidence>
<feature type="region of interest" description="Disordered" evidence="1">
    <location>
        <begin position="205"/>
        <end position="243"/>
    </location>
</feature>
<evidence type="ECO:0000259" key="2">
    <source>
        <dbReference type="SMART" id="SM00672"/>
    </source>
</evidence>